<dbReference type="Pfam" id="PF25580">
    <property type="entry name" value="TPR_Rlf"/>
    <property type="match status" value="1"/>
</dbReference>
<dbReference type="PANTHER" id="PTHR15507">
    <property type="entry name" value="ZINC FINGER PROTEIN RLF"/>
    <property type="match status" value="1"/>
</dbReference>
<dbReference type="GO" id="GO:0003677">
    <property type="term" value="F:DNA binding"/>
    <property type="evidence" value="ECO:0007669"/>
    <property type="project" value="UniProtKB-KW"/>
</dbReference>
<feature type="region of interest" description="Disordered" evidence="12">
    <location>
        <begin position="586"/>
        <end position="605"/>
    </location>
</feature>
<dbReference type="PROSITE" id="PS00028">
    <property type="entry name" value="ZINC_FINGER_C2H2_1"/>
    <property type="match status" value="1"/>
</dbReference>
<evidence type="ECO:0000256" key="12">
    <source>
        <dbReference type="SAM" id="MobiDB-lite"/>
    </source>
</evidence>
<feature type="compositionally biased region" description="Polar residues" evidence="12">
    <location>
        <begin position="1235"/>
        <end position="1247"/>
    </location>
</feature>
<keyword evidence="3" id="KW-0597">Phosphoprotein</keyword>
<proteinExistence type="inferred from homology"/>
<keyword evidence="7" id="KW-0862">Zinc</keyword>
<evidence type="ECO:0000259" key="13">
    <source>
        <dbReference type="PROSITE" id="PS00028"/>
    </source>
</evidence>
<dbReference type="GO" id="GO:0000981">
    <property type="term" value="F:DNA-binding transcription factor activity, RNA polymerase II-specific"/>
    <property type="evidence" value="ECO:0007669"/>
    <property type="project" value="TreeGrafter"/>
</dbReference>
<evidence type="ECO:0000256" key="6">
    <source>
        <dbReference type="ARBA" id="ARBA00022771"/>
    </source>
</evidence>
<dbReference type="PANTHER" id="PTHR15507:SF16">
    <property type="entry name" value="ZINC FINGER PROTEIN 654"/>
    <property type="match status" value="1"/>
</dbReference>
<evidence type="ECO:0000256" key="3">
    <source>
        <dbReference type="ARBA" id="ARBA00022553"/>
    </source>
</evidence>
<keyword evidence="9" id="KW-0238">DNA-binding</keyword>
<feature type="region of interest" description="Disordered" evidence="12">
    <location>
        <begin position="642"/>
        <end position="673"/>
    </location>
</feature>
<gene>
    <name evidence="14" type="ORF">E1301_Tti014500</name>
</gene>
<keyword evidence="5" id="KW-0677">Repeat</keyword>
<evidence type="ECO:0000256" key="2">
    <source>
        <dbReference type="ARBA" id="ARBA00006991"/>
    </source>
</evidence>
<evidence type="ECO:0000256" key="9">
    <source>
        <dbReference type="ARBA" id="ARBA00023125"/>
    </source>
</evidence>
<dbReference type="Proteomes" id="UP000324632">
    <property type="component" value="Chromosome 4"/>
</dbReference>
<dbReference type="InterPro" id="IPR057986">
    <property type="entry name" value="TPR_Rlf/292/654"/>
</dbReference>
<name>A0A5A9PIP2_9TELE</name>
<evidence type="ECO:0000256" key="8">
    <source>
        <dbReference type="ARBA" id="ARBA00023015"/>
    </source>
</evidence>
<dbReference type="GO" id="GO:0008270">
    <property type="term" value="F:zinc ion binding"/>
    <property type="evidence" value="ECO:0007669"/>
    <property type="project" value="UniProtKB-KW"/>
</dbReference>
<reference evidence="14 15" key="1">
    <citation type="journal article" date="2019" name="Mol. Ecol. Resour.">
        <title>Chromosome-level genome assembly of Triplophysa tibetana, a fish adapted to the harsh high-altitude environment of the Tibetan Plateau.</title>
        <authorList>
            <person name="Yang X."/>
            <person name="Liu H."/>
            <person name="Ma Z."/>
            <person name="Zou Y."/>
            <person name="Zou M."/>
            <person name="Mao Y."/>
            <person name="Li X."/>
            <person name="Wang H."/>
            <person name="Chen T."/>
            <person name="Wang W."/>
            <person name="Yang R."/>
        </authorList>
    </citation>
    <scope>NUCLEOTIDE SEQUENCE [LARGE SCALE GENOMIC DNA]</scope>
    <source>
        <strain evidence="14">TTIB1903HZAU</strain>
        <tissue evidence="14">Muscle</tissue>
    </source>
</reference>
<evidence type="ECO:0000256" key="4">
    <source>
        <dbReference type="ARBA" id="ARBA00022723"/>
    </source>
</evidence>
<keyword evidence="10" id="KW-0804">Transcription</keyword>
<evidence type="ECO:0000313" key="15">
    <source>
        <dbReference type="Proteomes" id="UP000324632"/>
    </source>
</evidence>
<comment type="subcellular location">
    <subcellularLocation>
        <location evidence="1">Nucleus</location>
    </subcellularLocation>
</comment>
<evidence type="ECO:0000256" key="10">
    <source>
        <dbReference type="ARBA" id="ARBA00023163"/>
    </source>
</evidence>
<feature type="region of interest" description="Disordered" evidence="12">
    <location>
        <begin position="505"/>
        <end position="532"/>
    </location>
</feature>
<dbReference type="EMBL" id="SOYY01000004">
    <property type="protein sequence ID" value="KAA0722234.1"/>
    <property type="molecule type" value="Genomic_DNA"/>
</dbReference>
<dbReference type="InterPro" id="IPR052251">
    <property type="entry name" value="GH-ZnFinger_Regulators"/>
</dbReference>
<evidence type="ECO:0000256" key="11">
    <source>
        <dbReference type="ARBA" id="ARBA00023242"/>
    </source>
</evidence>
<feature type="domain" description="C2H2-type" evidence="13">
    <location>
        <begin position="908"/>
        <end position="928"/>
    </location>
</feature>
<dbReference type="InterPro" id="IPR013087">
    <property type="entry name" value="Znf_C2H2_type"/>
</dbReference>
<keyword evidence="11" id="KW-0539">Nucleus</keyword>
<feature type="compositionally biased region" description="Basic residues" evidence="12">
    <location>
        <begin position="516"/>
        <end position="525"/>
    </location>
</feature>
<keyword evidence="8" id="KW-0805">Transcription regulation</keyword>
<comment type="caution">
    <text evidence="14">The sequence shown here is derived from an EMBL/GenBank/DDBJ whole genome shotgun (WGS) entry which is preliminary data.</text>
</comment>
<feature type="region of interest" description="Disordered" evidence="12">
    <location>
        <begin position="1054"/>
        <end position="1109"/>
    </location>
</feature>
<feature type="compositionally biased region" description="Polar residues" evidence="12">
    <location>
        <begin position="1097"/>
        <end position="1106"/>
    </location>
</feature>
<evidence type="ECO:0000313" key="14">
    <source>
        <dbReference type="EMBL" id="KAA0722234.1"/>
    </source>
</evidence>
<feature type="compositionally biased region" description="Polar residues" evidence="12">
    <location>
        <begin position="1203"/>
        <end position="1221"/>
    </location>
</feature>
<dbReference type="GO" id="GO:0005634">
    <property type="term" value="C:nucleus"/>
    <property type="evidence" value="ECO:0007669"/>
    <property type="project" value="UniProtKB-SubCell"/>
</dbReference>
<comment type="similarity">
    <text evidence="2">Belongs to the krueppel C2H2-type zinc-finger protein family.</text>
</comment>
<feature type="region of interest" description="Disordered" evidence="12">
    <location>
        <begin position="1183"/>
        <end position="1284"/>
    </location>
</feature>
<keyword evidence="15" id="KW-1185">Reference proteome</keyword>
<keyword evidence="4" id="KW-0479">Metal-binding</keyword>
<accession>A0A5A9PIP2</accession>
<evidence type="ECO:0000256" key="1">
    <source>
        <dbReference type="ARBA" id="ARBA00004123"/>
    </source>
</evidence>
<sequence length="1357" mass="154641">MAEEECDLELDTFKKELDSLLKSSATDERGLQSKTYCERFCELVVEQTGRWQVPLPQLQVLRSALCSFVQSVESFPPECEHVRYTLSSLALSVFELLLFFGKEEFVEHPLKDILDSFQECYASLVRHQNVYLLQVRHIVKDGGPWANPVLQDILKNSELSQKDADRYLSSEVSIFFELRVRYLVACERIPEAIALTKRCSQHSVVGRHLYFKQAYLTCLWRASFHESFYKEMANIDGKDAVEILCMVENDEKDDMVLTLSKGFLSQQLQNGDMYYLWDLVFIWSKLYLRVNRFKQGFLEECKQMILSVTNIKAVFPFMKVILEELGKDGLGFCVELCARALQSDLKNDPVTKSILYKTIAHLLPNDLEFCRACALLVFFLERTVESYRTVFLLYAHPDQEHHADTSPLVNNVRYEVLQILKKGLLFDPEFWSLLNIETHCLRLMNDKVAKAALCDVMHQDKWARSFCMIGFCHCHTDDIARTVTHVDKPTNRNDQEVELVETLVTSASGETSSKASGKKRGRKPGSKLLKYPDPCPVRQSLRQIDVAKNHARQLNSRLQRFLTRQAEGTTRRGRKPQWLLEELAAQAENSVPQQGKKRGRKPKQSNVLKEILVDAPVNEIPLKFSYPDNEVEISSETEASLFSTETPLFSTETPQVTESSTDKTKTAPQEASRWPLNTSSSLLKLLSVETSACKKKDYRVVEEVVFTEQGLSIIQKFHTYSRVTDLEEITAGILPRNQEDKPDANEFKKERLVQSAEENTFNPPENVNVDLPPEATNFTASDIIPVPGRMPANTTTENMRTEDAPAVLTEVTSFPDDAVRALSKTEIPASSEIAHKDNTMSELPTGPQSPAEVLQDTHKDVDNHLPDLISTSVGSEQLSTKCSLCNKETKYQYILRHAMWHYRTDRKCMFCHKRYTHGRSPSVHFKLHIQELKKSNGRFKENFCKSVTELPETAKQKLLKRMNRSVQNKFRNIKMRLNSHLNIGDMHKEKHGSESRVRLRTRLAKNSKPTNILEEEEELEKVCRKKRRLRRVLAQKSKSIDENKKLRVRLARKRAKTMQAPEEEDSNTTGNSGIRINGMIRKRKVRKVKKEEDASNEKTQTLSTEDSSQEKIEFITHPDQNAPADVVKTESENVELTNLDGKDIIETEMRGNNSTMLNSAKTLLQGEHKKDVVAVKKRRISPKVVSEKQEHKENASAAKEINTIGQKIGTQTKPKQRSTLFQGKRTGASTEGAVNYSSKNSSLINGHSESDKEVPDKSSNTAAKKQEPPVSGKPATKQFIRPPPSAYLDESYLSMPKRWKEPQVGSKLLNAVSSGVTNTNRQRCSRCFESFSSEEELQTHKDKCTSLFGFDSDDESK</sequence>
<feature type="compositionally biased region" description="Basic and acidic residues" evidence="12">
    <location>
        <begin position="1185"/>
        <end position="1194"/>
    </location>
</feature>
<evidence type="ECO:0000256" key="7">
    <source>
        <dbReference type="ARBA" id="ARBA00022833"/>
    </source>
</evidence>
<feature type="compositionally biased region" description="Polar residues" evidence="12">
    <location>
        <begin position="642"/>
        <end position="659"/>
    </location>
</feature>
<evidence type="ECO:0000256" key="5">
    <source>
        <dbReference type="ARBA" id="ARBA00022737"/>
    </source>
</evidence>
<protein>
    <submittedName>
        <fullName evidence="14">Zinc finger protein</fullName>
    </submittedName>
</protein>
<organism evidence="14 15">
    <name type="scientific">Triplophysa tibetana</name>
    <dbReference type="NCBI Taxonomy" id="1572043"/>
    <lineage>
        <taxon>Eukaryota</taxon>
        <taxon>Metazoa</taxon>
        <taxon>Chordata</taxon>
        <taxon>Craniata</taxon>
        <taxon>Vertebrata</taxon>
        <taxon>Euteleostomi</taxon>
        <taxon>Actinopterygii</taxon>
        <taxon>Neopterygii</taxon>
        <taxon>Teleostei</taxon>
        <taxon>Ostariophysi</taxon>
        <taxon>Cypriniformes</taxon>
        <taxon>Nemacheilidae</taxon>
        <taxon>Triplophysa</taxon>
    </lineage>
</organism>
<keyword evidence="6" id="KW-0863">Zinc-finger</keyword>